<dbReference type="Proteomes" id="UP001199919">
    <property type="component" value="Unassembled WGS sequence"/>
</dbReference>
<evidence type="ECO:0000313" key="1">
    <source>
        <dbReference type="EMBL" id="MCD8740491.1"/>
    </source>
</evidence>
<dbReference type="RefSeq" id="WP_232176888.1">
    <property type="nucleotide sequence ID" value="NZ_JAJPWV010000002.1"/>
</dbReference>
<protein>
    <submittedName>
        <fullName evidence="1">Uncharacterized protein</fullName>
    </submittedName>
</protein>
<dbReference type="EMBL" id="JAJPWV010000002">
    <property type="protein sequence ID" value="MCD8740491.1"/>
    <property type="molecule type" value="Genomic_DNA"/>
</dbReference>
<name>A0ABS8U4K6_9SPHI</name>
<organism evidence="1 2">
    <name type="scientific">Mucilaginibacter roseus</name>
    <dbReference type="NCBI Taxonomy" id="1528868"/>
    <lineage>
        <taxon>Bacteria</taxon>
        <taxon>Pseudomonadati</taxon>
        <taxon>Bacteroidota</taxon>
        <taxon>Sphingobacteriia</taxon>
        <taxon>Sphingobacteriales</taxon>
        <taxon>Sphingobacteriaceae</taxon>
        <taxon>Mucilaginibacter</taxon>
    </lineage>
</organism>
<proteinExistence type="predicted"/>
<comment type="caution">
    <text evidence="1">The sequence shown here is derived from an EMBL/GenBank/DDBJ whole genome shotgun (WGS) entry which is preliminary data.</text>
</comment>
<sequence length="201" mass="22310">MEATAKFIPEQKEGEHNDVVEFTGLSSPIEAHKHFLLVKNRLKDISNWHQYVGQAGSTFAITDTQGNAAYKIAEKGDVLCIDMPGPGPAGGDGYDWVRIEEVHEHEDETGNTEYYVMTVRPVANPRNQEAVTHFFSHDSTNTFIVERSGNKVSAEVHGRNEKPNTDGNLLDKARNFVVGLTARHGLSAPHWQTFVGNLLKV</sequence>
<gene>
    <name evidence="1" type="ORF">LT679_07745</name>
</gene>
<evidence type="ECO:0000313" key="2">
    <source>
        <dbReference type="Proteomes" id="UP001199919"/>
    </source>
</evidence>
<keyword evidence="2" id="KW-1185">Reference proteome</keyword>
<accession>A0ABS8U4K6</accession>
<reference evidence="1 2" key="1">
    <citation type="submission" date="2021-12" db="EMBL/GenBank/DDBJ databases">
        <title>Mucilaginibacter roseus genome.</title>
        <authorList>
            <person name="Ferreira J.R."/>
            <person name="Newman J.D."/>
        </authorList>
    </citation>
    <scope>NUCLEOTIDE SEQUENCE [LARGE SCALE GENOMIC DNA]</scope>
    <source>
        <strain evidence="1 2">LMG 28454</strain>
    </source>
</reference>